<evidence type="ECO:0000313" key="2">
    <source>
        <dbReference type="Proteomes" id="UP001225316"/>
    </source>
</evidence>
<comment type="caution">
    <text evidence="1">The sequence shown here is derived from an EMBL/GenBank/DDBJ whole genome shotgun (WGS) entry which is preliminary data.</text>
</comment>
<evidence type="ECO:0000313" key="1">
    <source>
        <dbReference type="EMBL" id="MDQ8209514.1"/>
    </source>
</evidence>
<dbReference type="NCBIfam" id="TIGR03853">
    <property type="entry name" value="matur_matur"/>
    <property type="match status" value="1"/>
</dbReference>
<gene>
    <name evidence="1" type="ORF">QEH52_18460</name>
</gene>
<dbReference type="InterPro" id="IPR019620">
    <property type="entry name" value="Metal-bd_prot_put"/>
</dbReference>
<reference evidence="1 2" key="1">
    <citation type="submission" date="2023-04" db="EMBL/GenBank/DDBJ databases">
        <title>A novel bacteria isolated from coastal sediment.</title>
        <authorList>
            <person name="Liu X.-J."/>
            <person name="Du Z.-J."/>
        </authorList>
    </citation>
    <scope>NUCLEOTIDE SEQUENCE [LARGE SCALE GENOMIC DNA]</scope>
    <source>
        <strain evidence="1 2">SDUM461003</strain>
    </source>
</reference>
<organism evidence="1 2">
    <name type="scientific">Thalassobacterium maritimum</name>
    <dbReference type="NCBI Taxonomy" id="3041265"/>
    <lineage>
        <taxon>Bacteria</taxon>
        <taxon>Pseudomonadati</taxon>
        <taxon>Verrucomicrobiota</taxon>
        <taxon>Opitutia</taxon>
        <taxon>Puniceicoccales</taxon>
        <taxon>Coraliomargaritaceae</taxon>
        <taxon>Thalassobacterium</taxon>
    </lineage>
</organism>
<protein>
    <submittedName>
        <fullName evidence="1">YecH family protein</fullName>
    </submittedName>
</protein>
<keyword evidence="2" id="KW-1185">Reference proteome</keyword>
<accession>A0ABU1B1E8</accession>
<dbReference type="Pfam" id="PF10678">
    <property type="entry name" value="DUF2492"/>
    <property type="match status" value="1"/>
</dbReference>
<dbReference type="Proteomes" id="UP001225316">
    <property type="component" value="Unassembled WGS sequence"/>
</dbReference>
<sequence>MNMQIENIEHHGHEVLEMMIESGESYSNQSLRAAIDEKFGLEARFYICSGGGMTASELIETLWAKDKFTGTPDAFVFDPANRCNH</sequence>
<name>A0ABU1B1E8_9BACT</name>
<dbReference type="EMBL" id="JARXHW010000078">
    <property type="protein sequence ID" value="MDQ8209514.1"/>
    <property type="molecule type" value="Genomic_DNA"/>
</dbReference>
<proteinExistence type="predicted"/>